<dbReference type="PATRIC" id="fig|1789004.3.peg.441"/>
<reference evidence="2 3" key="1">
    <citation type="submission" date="2016-01" db="EMBL/GenBank/DDBJ databases">
        <title>Genome sequence of the acidophilic iron oxidising Ferrovum strain Z-31.</title>
        <authorList>
            <person name="Poehlein A."/>
            <person name="Ullrich S.R."/>
            <person name="Schloemann M."/>
            <person name="Muehling M."/>
            <person name="Daniel R."/>
        </authorList>
    </citation>
    <scope>NUCLEOTIDE SEQUENCE [LARGE SCALE GENOMIC DNA]</scope>
    <source>
        <strain evidence="2 3">Z-31</strain>
    </source>
</reference>
<dbReference type="EMBL" id="LRRD01000007">
    <property type="protein sequence ID" value="KXW58920.1"/>
    <property type="molecule type" value="Genomic_DNA"/>
</dbReference>
<keyword evidence="3" id="KW-1185">Reference proteome</keyword>
<comment type="caution">
    <text evidence="2">The sequence shown here is derived from an EMBL/GenBank/DDBJ whole genome shotgun (WGS) entry which is preliminary data.</text>
</comment>
<sequence length="550" mass="56124">MSGILNKRGLLFLIPLLSSCGGGTQLAGGVGTGGTGVVTGTVTGFGSLVMDGIAYNSATPRYDAESTTQPSVSVTAMKVPLGGQLNIQTDAQGNPTSVWINPALVGVVTSVNPTSGTLVVNGMEVVVNSTTSSLPNTFFIGYAGMGAIQLNDMVQVHGVPGTSSSGIPFVQATLIKLMPSNLSITRVSGALTQWNPSQHTFTVNGIPFSFNASTQFFSPFSNQTLGTGALKNGQWVNIWSQTPSGTTPLVAGSVQVSTLLPGMNGNIRLSGLVSAVQGNQFQVDGVLVNGIHQGGVTAGQYVTLKGVIDSTTGEVSVQTLNPYIQTPATLSGTISEFVSTGNFVIRGTPIITNSGTVLTFANGASAPLSALQKNGYIAVQGTLQGNMVLASSITVYPGPPANEVVDYLGKVSQYNPSQGTFTLTLLSGSSQQVTLSTSASFGNGTVANLVNGALVEVEATALSPQTLSAYGVSFWNITNPNLSSGTLEISGVLYNYSAGGSSFNLNGLPLTLGSGVSLPSGFGNGDNIDVLMTSSGSQYQVDAVARDDSN</sequence>
<accession>A0A149W0F3</accession>
<dbReference type="Pfam" id="PF18914">
    <property type="entry name" value="DUF5666"/>
    <property type="match status" value="4"/>
</dbReference>
<proteinExistence type="predicted"/>
<dbReference type="AlphaFoldDB" id="A0A149W0F3"/>
<gene>
    <name evidence="2" type="ORF">FEMY_04400</name>
</gene>
<evidence type="ECO:0000313" key="3">
    <source>
        <dbReference type="Proteomes" id="UP000075653"/>
    </source>
</evidence>
<evidence type="ECO:0000259" key="1">
    <source>
        <dbReference type="Pfam" id="PF18914"/>
    </source>
</evidence>
<protein>
    <recommendedName>
        <fullName evidence="1">DUF5666 domain-containing protein</fullName>
    </recommendedName>
</protein>
<dbReference type="STRING" id="1789004.FEMY_04400"/>
<feature type="domain" description="DUF5666" evidence="1">
    <location>
        <begin position="106"/>
        <end position="160"/>
    </location>
</feature>
<name>A0A149W0F3_9PROT</name>
<organism evidence="2 3">
    <name type="scientific">Ferrovum myxofaciens</name>
    <dbReference type="NCBI Taxonomy" id="416213"/>
    <lineage>
        <taxon>Bacteria</taxon>
        <taxon>Pseudomonadati</taxon>
        <taxon>Pseudomonadota</taxon>
        <taxon>Betaproteobacteria</taxon>
        <taxon>Ferrovales</taxon>
        <taxon>Ferrovaceae</taxon>
        <taxon>Ferrovum</taxon>
    </lineage>
</organism>
<feature type="domain" description="DUF5666" evidence="1">
    <location>
        <begin position="409"/>
        <end position="469"/>
    </location>
</feature>
<dbReference type="PROSITE" id="PS51257">
    <property type="entry name" value="PROKAR_LIPOPROTEIN"/>
    <property type="match status" value="1"/>
</dbReference>
<dbReference type="RefSeq" id="WP_156472623.1">
    <property type="nucleotide sequence ID" value="NZ_LRRD01000007.1"/>
</dbReference>
<dbReference type="InterPro" id="IPR043724">
    <property type="entry name" value="DUF5666"/>
</dbReference>
<dbReference type="Proteomes" id="UP000075653">
    <property type="component" value="Unassembled WGS sequence"/>
</dbReference>
<feature type="domain" description="DUF5666" evidence="1">
    <location>
        <begin position="332"/>
        <end position="393"/>
    </location>
</feature>
<evidence type="ECO:0000313" key="2">
    <source>
        <dbReference type="EMBL" id="KXW58920.1"/>
    </source>
</evidence>
<feature type="domain" description="DUF5666" evidence="1">
    <location>
        <begin position="189"/>
        <end position="245"/>
    </location>
</feature>